<feature type="domain" description="DUF4371" evidence="4">
    <location>
        <begin position="15"/>
        <end position="214"/>
    </location>
</feature>
<reference evidence="5" key="1">
    <citation type="journal article" date="2023" name="Front. Mar. Sci.">
        <title>A new Merluccius polli reference genome to investigate the effects of global change in West African waters.</title>
        <authorList>
            <person name="Mateo J.L."/>
            <person name="Blanco-Fernandez C."/>
            <person name="Garcia-Vazquez E."/>
            <person name="Machado-Schiaffino G."/>
        </authorList>
    </citation>
    <scope>NUCLEOTIDE SEQUENCE</scope>
    <source>
        <strain evidence="5">C29</strain>
        <tissue evidence="5">Fin</tissue>
    </source>
</reference>
<dbReference type="PANTHER" id="PTHR45749:SF33">
    <property type="entry name" value="ZINC FINGER MYM-TYPE PROTEIN 1"/>
    <property type="match status" value="1"/>
</dbReference>
<feature type="region of interest" description="Disordered" evidence="2">
    <location>
        <begin position="410"/>
        <end position="435"/>
    </location>
</feature>
<dbReference type="EMBL" id="JAOPHQ010003475">
    <property type="protein sequence ID" value="KAK0142793.1"/>
    <property type="molecule type" value="Genomic_DNA"/>
</dbReference>
<feature type="domain" description="HAT C-terminal dimerisation" evidence="3">
    <location>
        <begin position="510"/>
        <end position="583"/>
    </location>
</feature>
<accession>A0AA47MLW3</accession>
<dbReference type="InterPro" id="IPR025398">
    <property type="entry name" value="DUF4371"/>
</dbReference>
<sequence length="610" mass="69064">MKDGGVDSLLNKELQTEIEKNRAILERLLDVTLHLASRNLPFRGKTKDLDDIHNGNFLGTLELLSHYDPLLKEHFQKIRDNKQKQKEGKGTRLTHYLSSDSQNEFINLCGRQVLKRILQEREDAIYYAVICDATPDISHTEQNVVLLRYVKYDKENDEWEITERFLEFRDFHKKTGSEIAEMIDAVLHDHGIDIGDCRGQGYDNGANMSGKIKGVQAQILKKNKLATYSPCASHTLNLVGVHAAQSSPEVSTFFGCINRLYTFVSGSPERWAIYKEQTGCSLHRLSDTRWSARIEAVKPVAKHLPSVLKSLDSIVMTCSLTSEARSEANGLRKYFMSFDAVVLLTVWLKVLQSIDNRNVILQSGKISLDIEAANIRDLTEEMQSLRDAWDTLLAEAKLIAGEINVTPQLSKESSRQKKRRRFHDETAEEETTQETMDSIISDLDTRFQGIAHIVNKFSAVLKVGQISEGKISSVCQPLITKYSSDLTPDFENQVRHLNSVYAANFPPNLSPLELLNAICKLQLQSIFGEVCIALRIFCTLPVTVAGGERAFSKLKMIKKNYLRSTMSQERLCSLAMLSIESQLARKLDFKDLISDFAHEKARRWAFGEKS</sequence>
<dbReference type="PANTHER" id="PTHR45749">
    <property type="match status" value="1"/>
</dbReference>
<evidence type="ECO:0000259" key="3">
    <source>
        <dbReference type="Pfam" id="PF05699"/>
    </source>
</evidence>
<evidence type="ECO:0000256" key="2">
    <source>
        <dbReference type="SAM" id="MobiDB-lite"/>
    </source>
</evidence>
<protein>
    <submittedName>
        <fullName evidence="5">Zinc finger MYM-type protein 1</fullName>
    </submittedName>
</protein>
<dbReference type="Pfam" id="PF14291">
    <property type="entry name" value="DUF4371"/>
    <property type="match status" value="1"/>
</dbReference>
<comment type="caution">
    <text evidence="5">The sequence shown here is derived from an EMBL/GenBank/DDBJ whole genome shotgun (WGS) entry which is preliminary data.</text>
</comment>
<dbReference type="Pfam" id="PF05699">
    <property type="entry name" value="Dimer_Tnp_hAT"/>
    <property type="match status" value="1"/>
</dbReference>
<dbReference type="SUPFAM" id="SSF53098">
    <property type="entry name" value="Ribonuclease H-like"/>
    <property type="match status" value="1"/>
</dbReference>
<keyword evidence="1" id="KW-0175">Coiled coil</keyword>
<gene>
    <name evidence="5" type="primary">ZMYM1_66</name>
    <name evidence="5" type="ORF">N1851_019266</name>
</gene>
<organism evidence="5 6">
    <name type="scientific">Merluccius polli</name>
    <name type="common">Benguela hake</name>
    <name type="synonym">Merluccius cadenati</name>
    <dbReference type="NCBI Taxonomy" id="89951"/>
    <lineage>
        <taxon>Eukaryota</taxon>
        <taxon>Metazoa</taxon>
        <taxon>Chordata</taxon>
        <taxon>Craniata</taxon>
        <taxon>Vertebrata</taxon>
        <taxon>Euteleostomi</taxon>
        <taxon>Actinopterygii</taxon>
        <taxon>Neopterygii</taxon>
        <taxon>Teleostei</taxon>
        <taxon>Neoteleostei</taxon>
        <taxon>Acanthomorphata</taxon>
        <taxon>Zeiogadaria</taxon>
        <taxon>Gadariae</taxon>
        <taxon>Gadiformes</taxon>
        <taxon>Gadoidei</taxon>
        <taxon>Merlucciidae</taxon>
        <taxon>Merluccius</taxon>
    </lineage>
</organism>
<dbReference type="Proteomes" id="UP001174136">
    <property type="component" value="Unassembled WGS sequence"/>
</dbReference>
<dbReference type="InterPro" id="IPR008906">
    <property type="entry name" value="HATC_C_dom"/>
</dbReference>
<proteinExistence type="predicted"/>
<dbReference type="InterPro" id="IPR012337">
    <property type="entry name" value="RNaseH-like_sf"/>
</dbReference>
<evidence type="ECO:0000313" key="6">
    <source>
        <dbReference type="Proteomes" id="UP001174136"/>
    </source>
</evidence>
<dbReference type="AlphaFoldDB" id="A0AA47MLW3"/>
<keyword evidence="6" id="KW-1185">Reference proteome</keyword>
<evidence type="ECO:0000256" key="1">
    <source>
        <dbReference type="SAM" id="Coils"/>
    </source>
</evidence>
<evidence type="ECO:0000259" key="4">
    <source>
        <dbReference type="Pfam" id="PF14291"/>
    </source>
</evidence>
<feature type="coiled-coil region" evidence="1">
    <location>
        <begin position="368"/>
        <end position="395"/>
    </location>
</feature>
<name>A0AA47MLW3_MERPO</name>
<evidence type="ECO:0000313" key="5">
    <source>
        <dbReference type="EMBL" id="KAK0142793.1"/>
    </source>
</evidence>
<dbReference type="GO" id="GO:0046983">
    <property type="term" value="F:protein dimerization activity"/>
    <property type="evidence" value="ECO:0007669"/>
    <property type="project" value="InterPro"/>
</dbReference>